<dbReference type="InterPro" id="IPR006156">
    <property type="entry name" value="Dihydroneopterin_aldolase"/>
</dbReference>
<dbReference type="PANTHER" id="PTHR43071:SF1">
    <property type="entry name" value="2-AMINO-4-HYDROXY-6-HYDROXYMETHYLDIHYDROPTERIDINE PYROPHOSPHOKINASE"/>
    <property type="match status" value="1"/>
</dbReference>
<dbReference type="CDD" id="cd00483">
    <property type="entry name" value="HPPK"/>
    <property type="match status" value="1"/>
</dbReference>
<evidence type="ECO:0000256" key="6">
    <source>
        <dbReference type="ARBA" id="ARBA00009640"/>
    </source>
</evidence>
<dbReference type="SUPFAM" id="SSF55083">
    <property type="entry name" value="6-hydroxymethyl-7,8-dihydropterin pyrophosphokinase, HPPK"/>
    <property type="match status" value="1"/>
</dbReference>
<comment type="function">
    <text evidence="13">Catalyzes the conversion of 7,8-dihydroneopterin to 6-hydroxymethyl-7,8-dihydropterin.</text>
</comment>
<dbReference type="CDD" id="cd00534">
    <property type="entry name" value="DHNA_DHNTPE"/>
    <property type="match status" value="1"/>
</dbReference>
<comment type="similarity">
    <text evidence="6">In the N-terminal section; belongs to the DHNA family.</text>
</comment>
<dbReference type="InterPro" id="IPR043133">
    <property type="entry name" value="GTP-CH-I_C/QueF"/>
</dbReference>
<evidence type="ECO:0000256" key="10">
    <source>
        <dbReference type="ARBA" id="ARBA00022840"/>
    </source>
</evidence>
<evidence type="ECO:0000256" key="9">
    <source>
        <dbReference type="ARBA" id="ARBA00022777"/>
    </source>
</evidence>
<dbReference type="NCBIfam" id="TIGR01498">
    <property type="entry name" value="folK"/>
    <property type="match status" value="1"/>
</dbReference>
<keyword evidence="16" id="KW-1185">Reference proteome</keyword>
<dbReference type="GO" id="GO:0016301">
    <property type="term" value="F:kinase activity"/>
    <property type="evidence" value="ECO:0007669"/>
    <property type="project" value="UniProtKB-KW"/>
</dbReference>
<dbReference type="GO" id="GO:0046656">
    <property type="term" value="P:folic acid biosynthetic process"/>
    <property type="evidence" value="ECO:0007669"/>
    <property type="project" value="UniProtKB-UniRule"/>
</dbReference>
<keyword evidence="10" id="KW-0067">ATP-binding</keyword>
<dbReference type="GO" id="GO:0004150">
    <property type="term" value="F:dihydroneopterin aldolase activity"/>
    <property type="evidence" value="ECO:0007669"/>
    <property type="project" value="UniProtKB-UniRule"/>
</dbReference>
<dbReference type="SMART" id="SM00905">
    <property type="entry name" value="FolB"/>
    <property type="match status" value="1"/>
</dbReference>
<dbReference type="EMBL" id="FWFG01000064">
    <property type="protein sequence ID" value="SLM92026.1"/>
    <property type="molecule type" value="Genomic_DNA"/>
</dbReference>
<evidence type="ECO:0000256" key="3">
    <source>
        <dbReference type="ARBA" id="ARBA00005013"/>
    </source>
</evidence>
<dbReference type="PROSITE" id="PS00794">
    <property type="entry name" value="HPPK"/>
    <property type="match status" value="1"/>
</dbReference>
<evidence type="ECO:0000256" key="4">
    <source>
        <dbReference type="ARBA" id="ARBA00005051"/>
    </source>
</evidence>
<sequence length="294" mass="31746">MEVLAVPLPSLRRDRIELTGLRVHGRHGVLPQEKIDGHDFGLDIALELSTAPAAARDDLRRTVSYADVAHLAAGIVGGESLDLIETLAERIAAAVLEAHPLVRAVEVAVHKPSAPIGLPFVDVAVRIRREAAPVDAVIALGSNLGDRLAHLERALALLGQAEGVEIAWRGTVVETDPVGGVEQDDFANTVAGLRTTRGPWELLELARTIEADAQRVRTLRWGPRTLDVDVIAWGDLIQDDEELTLPHPRAHERAFVLAPWAAVRPDDVLPARGRVADLLRAAPDRAGVRPWGLS</sequence>
<dbReference type="GO" id="GO:0005524">
    <property type="term" value="F:ATP binding"/>
    <property type="evidence" value="ECO:0007669"/>
    <property type="project" value="UniProtKB-KW"/>
</dbReference>
<dbReference type="SUPFAM" id="SSF55620">
    <property type="entry name" value="Tetrahydrobiopterin biosynthesis enzymes-like"/>
    <property type="match status" value="1"/>
</dbReference>
<keyword evidence="7 15" id="KW-0808">Transferase</keyword>
<dbReference type="NCBIfam" id="TIGR00526">
    <property type="entry name" value="folB_dom"/>
    <property type="match status" value="1"/>
</dbReference>
<dbReference type="UniPathway" id="UPA00077">
    <property type="reaction ID" value="UER00154"/>
</dbReference>
<dbReference type="AlphaFoldDB" id="A0A1X6X144"/>
<evidence type="ECO:0000256" key="8">
    <source>
        <dbReference type="ARBA" id="ARBA00022741"/>
    </source>
</evidence>
<dbReference type="Proteomes" id="UP000195981">
    <property type="component" value="Unassembled WGS sequence"/>
</dbReference>
<dbReference type="InterPro" id="IPR000550">
    <property type="entry name" value="Hppk"/>
</dbReference>
<evidence type="ECO:0000313" key="15">
    <source>
        <dbReference type="EMBL" id="SLM92026.1"/>
    </source>
</evidence>
<gene>
    <name evidence="15" type="ORF">FM110_07480</name>
</gene>
<dbReference type="RefSeq" id="WP_087104125.1">
    <property type="nucleotide sequence ID" value="NZ_FWFG01000064.1"/>
</dbReference>
<dbReference type="EC" id="4.1.2.25" evidence="13"/>
<comment type="pathway">
    <text evidence="4">Cofactor biosynthesis; tetrahydrofolate biosynthesis; 2-amino-4-hydroxy-6-hydroxymethyl-7,8-dihydropteridine diphosphate from 7,8-dihydroneopterin triphosphate: step 4/4.</text>
</comment>
<dbReference type="EC" id="2.7.6.3" evidence="13"/>
<dbReference type="InterPro" id="IPR006157">
    <property type="entry name" value="FolB_dom"/>
</dbReference>
<evidence type="ECO:0000256" key="5">
    <source>
        <dbReference type="ARBA" id="ARBA00005708"/>
    </source>
</evidence>
<reference evidence="15 16" key="1">
    <citation type="submission" date="2017-02" db="EMBL/GenBank/DDBJ databases">
        <authorList>
            <person name="Peterson S.W."/>
        </authorList>
    </citation>
    <scope>NUCLEOTIDE SEQUENCE [LARGE SCALE GENOMIC DNA]</scope>
    <source>
        <strain evidence="15 16">CIP104813</strain>
    </source>
</reference>
<comment type="catalytic activity">
    <reaction evidence="1">
        <text>6-hydroxymethyl-7,8-dihydropterin + ATP = (7,8-dihydropterin-6-yl)methyl diphosphate + AMP + H(+)</text>
        <dbReference type="Rhea" id="RHEA:11412"/>
        <dbReference type="ChEBI" id="CHEBI:15378"/>
        <dbReference type="ChEBI" id="CHEBI:30616"/>
        <dbReference type="ChEBI" id="CHEBI:44841"/>
        <dbReference type="ChEBI" id="CHEBI:72950"/>
        <dbReference type="ChEBI" id="CHEBI:456215"/>
        <dbReference type="EC" id="2.7.6.3"/>
    </reaction>
</comment>
<dbReference type="Gene3D" id="3.30.70.560">
    <property type="entry name" value="7,8-Dihydro-6-hydroxymethylpterin-pyrophosphokinase HPPK"/>
    <property type="match status" value="1"/>
</dbReference>
<dbReference type="FunFam" id="3.30.1130.10:FF:000003">
    <property type="entry name" value="7,8-dihydroneopterin aldolase"/>
    <property type="match status" value="1"/>
</dbReference>
<dbReference type="OrthoDB" id="9808041at2"/>
<evidence type="ECO:0000313" key="16">
    <source>
        <dbReference type="Proteomes" id="UP000195981"/>
    </source>
</evidence>
<evidence type="ECO:0000256" key="2">
    <source>
        <dbReference type="ARBA" id="ARBA00001353"/>
    </source>
</evidence>
<evidence type="ECO:0000259" key="14">
    <source>
        <dbReference type="PROSITE" id="PS00794"/>
    </source>
</evidence>
<protein>
    <recommendedName>
        <fullName evidence="13">Bifunctional folate synthesis protein</fullName>
    </recommendedName>
    <domain>
        <recommendedName>
            <fullName evidence="13">Dihydroneopterin aldolase</fullName>
            <shortName evidence="13">DHNA</shortName>
            <ecNumber evidence="13">4.1.2.25</ecNumber>
        </recommendedName>
        <alternativeName>
            <fullName evidence="13">7,8-dihydroneopterin aldolase</fullName>
        </alternativeName>
    </domain>
    <domain>
        <recommendedName>
            <fullName evidence="13">2-amino-4-hydroxy-6-hydroxymethyldihydropteridine pyrophosphokinase</fullName>
            <ecNumber evidence="13">2.7.6.3</ecNumber>
        </recommendedName>
        <alternativeName>
            <fullName evidence="13">6-hydroxymethyl-7,8-dihydropterin pyrophosphokinase</fullName>
            <shortName evidence="13">PPPK</shortName>
        </alternativeName>
        <alternativeName>
            <fullName evidence="13">7,8-dihydro-6-hydroxymethylpterin pyrophosphokinase</fullName>
            <shortName evidence="13">HPPK</shortName>
        </alternativeName>
    </domain>
</protein>
<comment type="pathway">
    <text evidence="3 13">Cofactor biosynthesis; tetrahydrofolate biosynthesis; 2-amino-4-hydroxy-6-hydroxymethyl-7,8-dihydropteridine diphosphate from 7,8-dihydroneopterin triphosphate: step 3/4.</text>
</comment>
<proteinExistence type="inferred from homology"/>
<dbReference type="Pfam" id="PF02152">
    <property type="entry name" value="FolB"/>
    <property type="match status" value="1"/>
</dbReference>
<evidence type="ECO:0000256" key="7">
    <source>
        <dbReference type="ARBA" id="ARBA00022679"/>
    </source>
</evidence>
<dbReference type="GO" id="GO:0003848">
    <property type="term" value="F:2-amino-4-hydroxy-6-hydroxymethyldihydropteridine diphosphokinase activity"/>
    <property type="evidence" value="ECO:0007669"/>
    <property type="project" value="UniProtKB-EC"/>
</dbReference>
<evidence type="ECO:0000256" key="12">
    <source>
        <dbReference type="ARBA" id="ARBA00023239"/>
    </source>
</evidence>
<organism evidence="15 16">
    <name type="scientific">Brachybacterium nesterenkovii</name>
    <dbReference type="NCBI Taxonomy" id="47847"/>
    <lineage>
        <taxon>Bacteria</taxon>
        <taxon>Bacillati</taxon>
        <taxon>Actinomycetota</taxon>
        <taxon>Actinomycetes</taxon>
        <taxon>Micrococcales</taxon>
        <taxon>Dermabacteraceae</taxon>
        <taxon>Brachybacterium</taxon>
    </lineage>
</organism>
<dbReference type="GO" id="GO:0046654">
    <property type="term" value="P:tetrahydrofolate biosynthetic process"/>
    <property type="evidence" value="ECO:0007669"/>
    <property type="project" value="UniProtKB-UniRule"/>
</dbReference>
<evidence type="ECO:0000256" key="1">
    <source>
        <dbReference type="ARBA" id="ARBA00000198"/>
    </source>
</evidence>
<keyword evidence="11 13" id="KW-0289">Folate biosynthesis</keyword>
<dbReference type="Pfam" id="PF01288">
    <property type="entry name" value="HPPK"/>
    <property type="match status" value="1"/>
</dbReference>
<dbReference type="InterPro" id="IPR035907">
    <property type="entry name" value="Hppk_sf"/>
</dbReference>
<keyword evidence="12 13" id="KW-0456">Lyase</keyword>
<accession>A0A1X6X144</accession>
<keyword evidence="9 15" id="KW-0418">Kinase</keyword>
<evidence type="ECO:0000256" key="13">
    <source>
        <dbReference type="RuleBase" id="RU362079"/>
    </source>
</evidence>
<comment type="similarity">
    <text evidence="5 13">Belongs to the DHNA family.</text>
</comment>
<keyword evidence="8" id="KW-0547">Nucleotide-binding</keyword>
<comment type="catalytic activity">
    <reaction evidence="2 13">
        <text>7,8-dihydroneopterin = 6-hydroxymethyl-7,8-dihydropterin + glycolaldehyde</text>
        <dbReference type="Rhea" id="RHEA:10540"/>
        <dbReference type="ChEBI" id="CHEBI:17001"/>
        <dbReference type="ChEBI" id="CHEBI:17071"/>
        <dbReference type="ChEBI" id="CHEBI:44841"/>
        <dbReference type="EC" id="4.1.2.25"/>
    </reaction>
</comment>
<name>A0A1X6X144_9MICO</name>
<dbReference type="Gene3D" id="3.30.1130.10">
    <property type="match status" value="1"/>
</dbReference>
<feature type="domain" description="7,8-dihydro-6-hydroxymethylpterin-pyrophosphokinase" evidence="14">
    <location>
        <begin position="220"/>
        <end position="231"/>
    </location>
</feature>
<dbReference type="PANTHER" id="PTHR43071">
    <property type="entry name" value="2-AMINO-4-HYDROXY-6-HYDROXYMETHYLDIHYDROPTERIDINE PYROPHOSPHOKINASE"/>
    <property type="match status" value="1"/>
</dbReference>
<evidence type="ECO:0000256" key="11">
    <source>
        <dbReference type="ARBA" id="ARBA00022909"/>
    </source>
</evidence>
<dbReference type="NCBIfam" id="TIGR00525">
    <property type="entry name" value="folB"/>
    <property type="match status" value="1"/>
</dbReference>